<gene>
    <name evidence="1" type="ORF">SAMN05421878_1024</name>
</gene>
<accession>A0A1G7A1R8</accession>
<keyword evidence="2" id="KW-1185">Reference proteome</keyword>
<name>A0A1G7A1R8_9ACTO</name>
<proteinExistence type="predicted"/>
<dbReference type="EMBL" id="FNAU01000002">
    <property type="protein sequence ID" value="SDE07836.1"/>
    <property type="molecule type" value="Genomic_DNA"/>
</dbReference>
<evidence type="ECO:0000313" key="1">
    <source>
        <dbReference type="EMBL" id="SDE07836.1"/>
    </source>
</evidence>
<dbReference type="AlphaFoldDB" id="A0A1G7A1R8"/>
<dbReference type="Proteomes" id="UP000182744">
    <property type="component" value="Unassembled WGS sequence"/>
</dbReference>
<organism evidence="1 2">
    <name type="scientific">Actinobaculum suis</name>
    <dbReference type="NCBI Taxonomy" id="1657"/>
    <lineage>
        <taxon>Bacteria</taxon>
        <taxon>Bacillati</taxon>
        <taxon>Actinomycetota</taxon>
        <taxon>Actinomycetes</taxon>
        <taxon>Actinomycetales</taxon>
        <taxon>Actinomycetaceae</taxon>
        <taxon>Actinobaculum</taxon>
    </lineage>
</organism>
<protein>
    <submittedName>
        <fullName evidence="1">Uncharacterized protein</fullName>
    </submittedName>
</protein>
<sequence>MAWLTLLRTRGGISVRIKICKRSTPSSPHARRYFTAQLVSFMRCTLFSARAEVFPRETLGLASLLSLLRTRGDISQCCNRISRIARGFVILLEVHVARCEKGVAS</sequence>
<reference evidence="2" key="1">
    <citation type="submission" date="2016-10" db="EMBL/GenBank/DDBJ databases">
        <authorList>
            <person name="Varghese N."/>
        </authorList>
    </citation>
    <scope>NUCLEOTIDE SEQUENCE [LARGE SCALE GENOMIC DNA]</scope>
    <source>
        <strain evidence="2">DSM 20639</strain>
    </source>
</reference>
<evidence type="ECO:0000313" key="2">
    <source>
        <dbReference type="Proteomes" id="UP000182744"/>
    </source>
</evidence>